<feature type="compositionally biased region" description="Polar residues" evidence="3">
    <location>
        <begin position="234"/>
        <end position="243"/>
    </location>
</feature>
<dbReference type="FunFam" id="3.90.226.10:FF:000009">
    <property type="entry name" value="Carnitinyl-CoA dehydratase"/>
    <property type="match status" value="1"/>
</dbReference>
<keyword evidence="2" id="KW-0456">Lyase</keyword>
<dbReference type="PANTHER" id="PTHR43802:SF1">
    <property type="entry name" value="IP11341P-RELATED"/>
    <property type="match status" value="1"/>
</dbReference>
<reference evidence="4 5" key="1">
    <citation type="submission" date="2014-07" db="EMBL/GenBank/DDBJ databases">
        <title>Tepidicaulis marinum gen. nov., sp. nov., a novel marine bacterium denitrifying nitrate to nitrous oxide strictly under microaerobic conditions.</title>
        <authorList>
            <person name="Takeuchi M."/>
            <person name="Yamagishi T."/>
            <person name="Kamagata Y."/>
            <person name="Oshima K."/>
            <person name="Hattori M."/>
            <person name="Katayama T."/>
            <person name="Hanada S."/>
            <person name="Tamaki H."/>
            <person name="Marumo K."/>
            <person name="Maeda H."/>
            <person name="Nedachi M."/>
            <person name="Iwasaki W."/>
            <person name="Suwa Y."/>
            <person name="Sakata S."/>
        </authorList>
    </citation>
    <scope>NUCLEOTIDE SEQUENCE [LARGE SCALE GENOMIC DNA]</scope>
    <source>
        <strain evidence="4 5">MA2</strain>
    </source>
</reference>
<dbReference type="Gene3D" id="3.90.226.10">
    <property type="entry name" value="2-enoyl-CoA Hydratase, Chain A, domain 1"/>
    <property type="match status" value="1"/>
</dbReference>
<organism evidence="4 5">
    <name type="scientific">Tepidicaulis marinus</name>
    <dbReference type="NCBI Taxonomy" id="1333998"/>
    <lineage>
        <taxon>Bacteria</taxon>
        <taxon>Pseudomonadati</taxon>
        <taxon>Pseudomonadota</taxon>
        <taxon>Alphaproteobacteria</taxon>
        <taxon>Hyphomicrobiales</taxon>
        <taxon>Parvibaculaceae</taxon>
        <taxon>Tepidicaulis</taxon>
    </lineage>
</organism>
<dbReference type="SUPFAM" id="SSF52096">
    <property type="entry name" value="ClpP/crotonase"/>
    <property type="match status" value="1"/>
</dbReference>
<gene>
    <name evidence="4" type="ORF">M2A_1314</name>
</gene>
<feature type="region of interest" description="Disordered" evidence="3">
    <location>
        <begin position="232"/>
        <end position="259"/>
    </location>
</feature>
<dbReference type="Proteomes" id="UP000028702">
    <property type="component" value="Unassembled WGS sequence"/>
</dbReference>
<accession>A0A081B9U7</accession>
<evidence type="ECO:0000313" key="4">
    <source>
        <dbReference type="EMBL" id="GAK44815.1"/>
    </source>
</evidence>
<evidence type="ECO:0000256" key="2">
    <source>
        <dbReference type="ARBA" id="ARBA00023239"/>
    </source>
</evidence>
<dbReference type="InterPro" id="IPR001753">
    <property type="entry name" value="Enoyl-CoA_hydra/iso"/>
</dbReference>
<dbReference type="NCBIfam" id="NF004840">
    <property type="entry name" value="PRK06190.1"/>
    <property type="match status" value="1"/>
</dbReference>
<dbReference type="GO" id="GO:0016829">
    <property type="term" value="F:lyase activity"/>
    <property type="evidence" value="ECO:0007669"/>
    <property type="project" value="UniProtKB-KW"/>
</dbReference>
<dbReference type="STRING" id="1333998.M2A_1314"/>
<evidence type="ECO:0000256" key="3">
    <source>
        <dbReference type="SAM" id="MobiDB-lite"/>
    </source>
</evidence>
<dbReference type="AlphaFoldDB" id="A0A081B9U7"/>
<comment type="caution">
    <text evidence="4">The sequence shown here is derived from an EMBL/GenBank/DDBJ whole genome shotgun (WGS) entry which is preliminary data.</text>
</comment>
<sequence length="259" mass="27246">MSDVLLVEKEGGIATVTLNRPNAMNALSRELRAALATTFDELEADPETRVVILTGAGDRAFTAGLDLKELGSGGGNFSTQATITDKDPVTSIGKFSGPVIGAINGVAITGGFEIALACDVLIASENARFADTHARVGILPGWGLSQKLSRLIGIYRAKELSLTGNFIGAAQAAEWGLVNRVVPHSELLSTCRQLATDMLSVVPECLPAYKALIDEGFAQSFGEGLKTEARVSGEANTKVSSSAIEERREGIRQRGKSQA</sequence>
<dbReference type="CDD" id="cd06558">
    <property type="entry name" value="crotonase-like"/>
    <property type="match status" value="1"/>
</dbReference>
<dbReference type="PANTHER" id="PTHR43802">
    <property type="entry name" value="ENOYL-COA HYDRATASE"/>
    <property type="match status" value="1"/>
</dbReference>
<proteinExistence type="inferred from homology"/>
<dbReference type="eggNOG" id="COG1024">
    <property type="taxonomic scope" value="Bacteria"/>
</dbReference>
<name>A0A081B9U7_9HYPH</name>
<keyword evidence="5" id="KW-1185">Reference proteome</keyword>
<evidence type="ECO:0000256" key="1">
    <source>
        <dbReference type="ARBA" id="ARBA00005254"/>
    </source>
</evidence>
<dbReference type="EMBL" id="BBIO01000005">
    <property type="protein sequence ID" value="GAK44815.1"/>
    <property type="molecule type" value="Genomic_DNA"/>
</dbReference>
<evidence type="ECO:0000313" key="5">
    <source>
        <dbReference type="Proteomes" id="UP000028702"/>
    </source>
</evidence>
<protein>
    <submittedName>
        <fullName evidence="4">Enoyl-CoA hydratase</fullName>
    </submittedName>
</protein>
<dbReference type="RefSeq" id="WP_045444709.1">
    <property type="nucleotide sequence ID" value="NZ_BBIO01000005.1"/>
</dbReference>
<dbReference type="Pfam" id="PF00378">
    <property type="entry name" value="ECH_1"/>
    <property type="match status" value="1"/>
</dbReference>
<comment type="similarity">
    <text evidence="1">Belongs to the enoyl-CoA hydratase/isomerase family.</text>
</comment>
<dbReference type="InterPro" id="IPR029045">
    <property type="entry name" value="ClpP/crotonase-like_dom_sf"/>
</dbReference>